<dbReference type="GO" id="GO:0006614">
    <property type="term" value="P:SRP-dependent cotranslational protein targeting to membrane"/>
    <property type="evidence" value="ECO:0007669"/>
    <property type="project" value="InterPro"/>
</dbReference>
<evidence type="ECO:0000256" key="8">
    <source>
        <dbReference type="ARBA" id="ARBA00023274"/>
    </source>
</evidence>
<organism evidence="12 13">
    <name type="scientific">Ascobolus immersus RN42</name>
    <dbReference type="NCBI Taxonomy" id="1160509"/>
    <lineage>
        <taxon>Eukaryota</taxon>
        <taxon>Fungi</taxon>
        <taxon>Dikarya</taxon>
        <taxon>Ascomycota</taxon>
        <taxon>Pezizomycotina</taxon>
        <taxon>Pezizomycetes</taxon>
        <taxon>Pezizales</taxon>
        <taxon>Ascobolaceae</taxon>
        <taxon>Ascobolus</taxon>
    </lineage>
</organism>
<keyword evidence="5 10" id="KW-0694">RNA-binding</keyword>
<keyword evidence="4 10" id="KW-0963">Cytoplasm</keyword>
<dbReference type="GO" id="GO:0030942">
    <property type="term" value="F:endoplasmic reticulum signal peptide binding"/>
    <property type="evidence" value="ECO:0007669"/>
    <property type="project" value="InterPro"/>
</dbReference>
<dbReference type="PANTHER" id="PTHR12860:SF0">
    <property type="entry name" value="SIGNAL RECOGNITION PARTICLE SUBUNIT SRP68"/>
    <property type="match status" value="1"/>
</dbReference>
<dbReference type="STRING" id="1160509.A0A3N4IIQ4"/>
<dbReference type="GO" id="GO:0008312">
    <property type="term" value="F:7S RNA binding"/>
    <property type="evidence" value="ECO:0007669"/>
    <property type="project" value="InterPro"/>
</dbReference>
<reference evidence="12 13" key="1">
    <citation type="journal article" date="2018" name="Nat. Ecol. Evol.">
        <title>Pezizomycetes genomes reveal the molecular basis of ectomycorrhizal truffle lifestyle.</title>
        <authorList>
            <person name="Murat C."/>
            <person name="Payen T."/>
            <person name="Noel B."/>
            <person name="Kuo A."/>
            <person name="Morin E."/>
            <person name="Chen J."/>
            <person name="Kohler A."/>
            <person name="Krizsan K."/>
            <person name="Balestrini R."/>
            <person name="Da Silva C."/>
            <person name="Montanini B."/>
            <person name="Hainaut M."/>
            <person name="Levati E."/>
            <person name="Barry K.W."/>
            <person name="Belfiori B."/>
            <person name="Cichocki N."/>
            <person name="Clum A."/>
            <person name="Dockter R.B."/>
            <person name="Fauchery L."/>
            <person name="Guy J."/>
            <person name="Iotti M."/>
            <person name="Le Tacon F."/>
            <person name="Lindquist E.A."/>
            <person name="Lipzen A."/>
            <person name="Malagnac F."/>
            <person name="Mello A."/>
            <person name="Molinier V."/>
            <person name="Miyauchi S."/>
            <person name="Poulain J."/>
            <person name="Riccioni C."/>
            <person name="Rubini A."/>
            <person name="Sitrit Y."/>
            <person name="Splivallo R."/>
            <person name="Traeger S."/>
            <person name="Wang M."/>
            <person name="Zifcakova L."/>
            <person name="Wipf D."/>
            <person name="Zambonelli A."/>
            <person name="Paolocci F."/>
            <person name="Nowrousian M."/>
            <person name="Ottonello S."/>
            <person name="Baldrian P."/>
            <person name="Spatafora J.W."/>
            <person name="Henrissat B."/>
            <person name="Nagy L.G."/>
            <person name="Aury J.M."/>
            <person name="Wincker P."/>
            <person name="Grigoriev I.V."/>
            <person name="Bonfante P."/>
            <person name="Martin F.M."/>
        </authorList>
    </citation>
    <scope>NUCLEOTIDE SEQUENCE [LARGE SCALE GENOMIC DNA]</scope>
    <source>
        <strain evidence="12 13">RN42</strain>
    </source>
</reference>
<name>A0A3N4IIQ4_ASCIM</name>
<protein>
    <recommendedName>
        <fullName evidence="9 10">Signal recognition particle subunit SRP68</fullName>
        <shortName evidence="10">SRP68</shortName>
    </recommendedName>
</protein>
<gene>
    <name evidence="12" type="ORF">BJ508DRAFT_322160</name>
</gene>
<keyword evidence="7" id="KW-0539">Nucleus</keyword>
<evidence type="ECO:0000256" key="4">
    <source>
        <dbReference type="ARBA" id="ARBA00022490"/>
    </source>
</evidence>
<sequence>MEIASTVSSLRVLAQELGDYNKYRRQCTNRLAKARKREGKASGATKRNPKYTPKPITTPEELAEKKELVKVLIFEAERAWAAAQNIYELSLDAGKSTKVDRDHVTSRFVKAAKIGETLRTLIETPESGSSEKDILEAIAYSATLAGHAAEHQKKKKAALDNFAIAHMIYSVLSVDDKEKFKKLLTLSVEPQLARTAAAAGLPRTVKVSATAKQAFPKEEKVELVKRIEAVDSKAFDIDAEEAKVVVVEGEIVIDSVTWRSREAPVDNADIKVALTSAKKSERELNNYLAENEKLPGKEKASAFDKVLAAWQEAVDAVKKDIDEKKHTVDQNSVEMQNVLLLNTYVNYNLIGWRISRNVTMGEGIVESAKAGRKLSGLKEQVALYDAILQSLEQMEELPGVGMDEELSDELSAKKNYFRALKCHSIANSHFLLNKRRNALALQARAHELVSETIKTLQSTEGTGESGVRGITITVAQAEDLKTRLEKEVTRFRALAEIEKASADRAHLAVTPLPLIQRLDIFPEAEVDLKNIVHIPPKLEAIPVKPIFFDVAWNYISYPGDGEKTSTVKTEASEETEQNTIKKRSLFGFFGR</sequence>
<dbReference type="GO" id="GO:0005730">
    <property type="term" value="C:nucleolus"/>
    <property type="evidence" value="ECO:0007669"/>
    <property type="project" value="UniProtKB-SubCell"/>
</dbReference>
<dbReference type="GO" id="GO:0005786">
    <property type="term" value="C:signal recognition particle, endoplasmic reticulum targeting"/>
    <property type="evidence" value="ECO:0007669"/>
    <property type="project" value="UniProtKB-KW"/>
</dbReference>
<evidence type="ECO:0000256" key="6">
    <source>
        <dbReference type="ARBA" id="ARBA00023135"/>
    </source>
</evidence>
<dbReference type="Proteomes" id="UP000275078">
    <property type="component" value="Unassembled WGS sequence"/>
</dbReference>
<comment type="similarity">
    <text evidence="3 10">Belongs to the SRP68 family.</text>
</comment>
<keyword evidence="13" id="KW-1185">Reference proteome</keyword>
<dbReference type="EMBL" id="ML119651">
    <property type="protein sequence ID" value="RPA86012.1"/>
    <property type="molecule type" value="Genomic_DNA"/>
</dbReference>
<dbReference type="PANTHER" id="PTHR12860">
    <property type="entry name" value="SIGNAL RECOGNITION PARTICLE 68 KDA PROTEIN"/>
    <property type="match status" value="1"/>
</dbReference>
<dbReference type="GO" id="GO:0005047">
    <property type="term" value="F:signal recognition particle binding"/>
    <property type="evidence" value="ECO:0007669"/>
    <property type="project" value="InterPro"/>
</dbReference>
<keyword evidence="6 10" id="KW-0733">Signal recognition particle</keyword>
<dbReference type="AlphaFoldDB" id="A0A3N4IIQ4"/>
<dbReference type="OrthoDB" id="10255118at2759"/>
<evidence type="ECO:0000256" key="10">
    <source>
        <dbReference type="PIRNR" id="PIRNR038995"/>
    </source>
</evidence>
<evidence type="ECO:0000256" key="11">
    <source>
        <dbReference type="SAM" id="MobiDB-lite"/>
    </source>
</evidence>
<evidence type="ECO:0000313" key="12">
    <source>
        <dbReference type="EMBL" id="RPA86012.1"/>
    </source>
</evidence>
<evidence type="ECO:0000256" key="9">
    <source>
        <dbReference type="ARBA" id="ARBA00029498"/>
    </source>
</evidence>
<evidence type="ECO:0000256" key="2">
    <source>
        <dbReference type="ARBA" id="ARBA00004604"/>
    </source>
</evidence>
<evidence type="ECO:0000256" key="7">
    <source>
        <dbReference type="ARBA" id="ARBA00023242"/>
    </source>
</evidence>
<feature type="region of interest" description="Disordered" evidence="11">
    <location>
        <begin position="32"/>
        <end position="57"/>
    </location>
</feature>
<dbReference type="InterPro" id="IPR026258">
    <property type="entry name" value="SRP68"/>
</dbReference>
<comment type="function">
    <text evidence="10">Component of the signal recognition particle (SRP) complex, a ribonucleoprotein complex that mediates the cotranslational targeting of secretory and membrane proteins to the endoplasmic reticulum (ER). The SRP complex interacts with the signal sequence in nascent secretory and membrane proteins and directs them to the membrane of the ER.</text>
</comment>
<keyword evidence="8 10" id="KW-0687">Ribonucleoprotein</keyword>
<dbReference type="PIRSF" id="PIRSF038995">
    <property type="entry name" value="SRP68"/>
    <property type="match status" value="1"/>
</dbReference>
<evidence type="ECO:0000313" key="13">
    <source>
        <dbReference type="Proteomes" id="UP000275078"/>
    </source>
</evidence>
<dbReference type="Pfam" id="PF16969">
    <property type="entry name" value="SRP68"/>
    <property type="match status" value="1"/>
</dbReference>
<evidence type="ECO:0000256" key="3">
    <source>
        <dbReference type="ARBA" id="ARBA00009352"/>
    </source>
</evidence>
<accession>A0A3N4IIQ4</accession>
<evidence type="ECO:0000256" key="5">
    <source>
        <dbReference type="ARBA" id="ARBA00022884"/>
    </source>
</evidence>
<comment type="subcellular location">
    <subcellularLocation>
        <location evidence="1 10">Cytoplasm</location>
    </subcellularLocation>
    <subcellularLocation>
        <location evidence="2">Nucleus</location>
        <location evidence="2">Nucleolus</location>
    </subcellularLocation>
</comment>
<dbReference type="Gene3D" id="1.10.3450.40">
    <property type="entry name" value="Signal recognition particle, SRP68 subunit, RNA-binding domain"/>
    <property type="match status" value="1"/>
</dbReference>
<proteinExistence type="inferred from homology"/>
<evidence type="ECO:0000256" key="1">
    <source>
        <dbReference type="ARBA" id="ARBA00004496"/>
    </source>
</evidence>
<dbReference type="InterPro" id="IPR038253">
    <property type="entry name" value="SRP68_N_sf"/>
</dbReference>